<sequence>MSCNSSTTSTSSPGCLTTFDRCSRSRGAPEIDEEAFNNPQNLLTHEGDTLIVYRYPLGEAVGSNPAAPIPVKELIFKWLKRPEISLHCLCKRPVAFEREIETDSELAVCADPEKRCIFKLNLSGIFKNAEGKLETGNEYLDFHP</sequence>
<evidence type="ECO:0000313" key="1">
    <source>
        <dbReference type="EMBL" id="KAF6741028.1"/>
    </source>
</evidence>
<proteinExistence type="predicted"/>
<reference evidence="1 2" key="1">
    <citation type="submission" date="2020-07" db="EMBL/GenBank/DDBJ databases">
        <title>Comparative genomics of pyrophilous fungi reveals a link between fire events and developmental genes.</title>
        <authorList>
            <consortium name="DOE Joint Genome Institute"/>
            <person name="Steindorff A.S."/>
            <person name="Carver A."/>
            <person name="Calhoun S."/>
            <person name="Stillman K."/>
            <person name="Liu H."/>
            <person name="Lipzen A."/>
            <person name="Pangilinan J."/>
            <person name="Labutti K."/>
            <person name="Bruns T.D."/>
            <person name="Grigoriev I.V."/>
        </authorList>
    </citation>
    <scope>NUCLEOTIDE SEQUENCE [LARGE SCALE GENOMIC DNA]</scope>
    <source>
        <strain evidence="1 2">CBS 144469</strain>
    </source>
</reference>
<keyword evidence="2" id="KW-1185">Reference proteome</keyword>
<gene>
    <name evidence="1" type="ORF">DFP72DRAFT_1055973</name>
</gene>
<dbReference type="EMBL" id="JACGCI010000302">
    <property type="protein sequence ID" value="KAF6741028.1"/>
    <property type="molecule type" value="Genomic_DNA"/>
</dbReference>
<dbReference type="Proteomes" id="UP000521943">
    <property type="component" value="Unassembled WGS sequence"/>
</dbReference>
<comment type="caution">
    <text evidence="1">The sequence shown here is derived from an EMBL/GenBank/DDBJ whole genome shotgun (WGS) entry which is preliminary data.</text>
</comment>
<dbReference type="AlphaFoldDB" id="A0A8H6H5V9"/>
<accession>A0A8H6H5V9</accession>
<evidence type="ECO:0000313" key="2">
    <source>
        <dbReference type="Proteomes" id="UP000521943"/>
    </source>
</evidence>
<name>A0A8H6H5V9_9AGAR</name>
<protein>
    <submittedName>
        <fullName evidence="1">Uncharacterized protein</fullName>
    </submittedName>
</protein>
<organism evidence="1 2">
    <name type="scientific">Ephemerocybe angulata</name>
    <dbReference type="NCBI Taxonomy" id="980116"/>
    <lineage>
        <taxon>Eukaryota</taxon>
        <taxon>Fungi</taxon>
        <taxon>Dikarya</taxon>
        <taxon>Basidiomycota</taxon>
        <taxon>Agaricomycotina</taxon>
        <taxon>Agaricomycetes</taxon>
        <taxon>Agaricomycetidae</taxon>
        <taxon>Agaricales</taxon>
        <taxon>Agaricineae</taxon>
        <taxon>Psathyrellaceae</taxon>
        <taxon>Ephemerocybe</taxon>
    </lineage>
</organism>